<dbReference type="EMBL" id="MU854350">
    <property type="protein sequence ID" value="KAK4041891.1"/>
    <property type="molecule type" value="Genomic_DNA"/>
</dbReference>
<reference evidence="2" key="1">
    <citation type="journal article" date="2023" name="Mol. Phylogenet. Evol.">
        <title>Genome-scale phylogeny and comparative genomics of the fungal order Sordariales.</title>
        <authorList>
            <person name="Hensen N."/>
            <person name="Bonometti L."/>
            <person name="Westerberg I."/>
            <person name="Brannstrom I.O."/>
            <person name="Guillou S."/>
            <person name="Cros-Aarteil S."/>
            <person name="Calhoun S."/>
            <person name="Haridas S."/>
            <person name="Kuo A."/>
            <person name="Mondo S."/>
            <person name="Pangilinan J."/>
            <person name="Riley R."/>
            <person name="LaButti K."/>
            <person name="Andreopoulos B."/>
            <person name="Lipzen A."/>
            <person name="Chen C."/>
            <person name="Yan M."/>
            <person name="Daum C."/>
            <person name="Ng V."/>
            <person name="Clum A."/>
            <person name="Steindorff A."/>
            <person name="Ohm R.A."/>
            <person name="Martin F."/>
            <person name="Silar P."/>
            <person name="Natvig D.O."/>
            <person name="Lalanne C."/>
            <person name="Gautier V."/>
            <person name="Ament-Velasquez S.L."/>
            <person name="Kruys A."/>
            <person name="Hutchinson M.I."/>
            <person name="Powell A.J."/>
            <person name="Barry K."/>
            <person name="Miller A.N."/>
            <person name="Grigoriev I.V."/>
            <person name="Debuchy R."/>
            <person name="Gladieux P."/>
            <person name="Hiltunen Thoren M."/>
            <person name="Johannesson H."/>
        </authorList>
    </citation>
    <scope>NUCLEOTIDE SEQUENCE [LARGE SCALE GENOMIC DNA]</scope>
    <source>
        <strain evidence="2">CBS 284.82</strain>
    </source>
</reference>
<dbReference type="Proteomes" id="UP001303115">
    <property type="component" value="Unassembled WGS sequence"/>
</dbReference>
<keyword evidence="2" id="KW-1185">Reference proteome</keyword>
<evidence type="ECO:0000313" key="1">
    <source>
        <dbReference type="EMBL" id="KAK4041891.1"/>
    </source>
</evidence>
<evidence type="ECO:0000313" key="2">
    <source>
        <dbReference type="Proteomes" id="UP001303115"/>
    </source>
</evidence>
<comment type="caution">
    <text evidence="1">The sequence shown here is derived from an EMBL/GenBank/DDBJ whole genome shotgun (WGS) entry which is preliminary data.</text>
</comment>
<protein>
    <submittedName>
        <fullName evidence="1">Uncharacterized protein</fullName>
    </submittedName>
</protein>
<accession>A0AAN6PJ85</accession>
<sequence>NPTNCLNSASSAGCNVAIKYTNYASTLANLCNPNILDRYLPPAPESNTTWHSSTTIQSNRPIARYRLTKCPKLSDIAASGVTNTIDAYSYSHRPLYSTYSIPNALYRSLISPYNDTNGTTTTVNLPAPAVYTAGNINNILFPPPVPITTTTGLSCRITAYNAASCTP</sequence>
<feature type="non-terminal residue" evidence="1">
    <location>
        <position position="1"/>
    </location>
</feature>
<organism evidence="1 2">
    <name type="scientific">Parachaetomium inaequale</name>
    <dbReference type="NCBI Taxonomy" id="2588326"/>
    <lineage>
        <taxon>Eukaryota</taxon>
        <taxon>Fungi</taxon>
        <taxon>Dikarya</taxon>
        <taxon>Ascomycota</taxon>
        <taxon>Pezizomycotina</taxon>
        <taxon>Sordariomycetes</taxon>
        <taxon>Sordariomycetidae</taxon>
        <taxon>Sordariales</taxon>
        <taxon>Chaetomiaceae</taxon>
        <taxon>Parachaetomium</taxon>
    </lineage>
</organism>
<name>A0AAN6PJ85_9PEZI</name>
<gene>
    <name evidence="1" type="ORF">C8A01DRAFT_14464</name>
</gene>
<proteinExistence type="predicted"/>
<dbReference type="AlphaFoldDB" id="A0AAN6PJ85"/>